<dbReference type="SUPFAM" id="SSF56176">
    <property type="entry name" value="FAD-binding/transporter-associated domain-like"/>
    <property type="match status" value="1"/>
</dbReference>
<dbReference type="InterPro" id="IPR006094">
    <property type="entry name" value="Oxid_FAD_bind_N"/>
</dbReference>
<dbReference type="PANTHER" id="PTHR21071">
    <property type="entry name" value="UDP-N-ACETYLENOLPYRUVOYLGLUCOSAMINE REDUCTASE"/>
    <property type="match status" value="1"/>
</dbReference>
<dbReference type="GO" id="GO:0051301">
    <property type="term" value="P:cell division"/>
    <property type="evidence" value="ECO:0007669"/>
    <property type="project" value="UniProtKB-KW"/>
</dbReference>
<evidence type="ECO:0000256" key="4">
    <source>
        <dbReference type="ARBA" id="ARBA00004752"/>
    </source>
</evidence>
<evidence type="ECO:0000256" key="20">
    <source>
        <dbReference type="HAMAP-Rule" id="MF_00037"/>
    </source>
</evidence>
<accession>A0A7R6PBQ6</accession>
<keyword evidence="17 20" id="KW-0961">Cell wall biogenesis/degradation</keyword>
<evidence type="ECO:0000256" key="7">
    <source>
        <dbReference type="ARBA" id="ARBA00015188"/>
    </source>
</evidence>
<organism evidence="22 23">
    <name type="scientific">Neptunomonas japonica JAMM 1380</name>
    <dbReference type="NCBI Taxonomy" id="1441457"/>
    <lineage>
        <taxon>Bacteria</taxon>
        <taxon>Pseudomonadati</taxon>
        <taxon>Pseudomonadota</taxon>
        <taxon>Gammaproteobacteria</taxon>
        <taxon>Oceanospirillales</taxon>
        <taxon>Oceanospirillaceae</taxon>
        <taxon>Neptunomonas</taxon>
    </lineage>
</organism>
<evidence type="ECO:0000313" key="23">
    <source>
        <dbReference type="Proteomes" id="UP000595332"/>
    </source>
</evidence>
<dbReference type="InterPro" id="IPR011601">
    <property type="entry name" value="MurB_C"/>
</dbReference>
<dbReference type="EC" id="1.3.1.98" evidence="6 20"/>
<proteinExistence type="inferred from homology"/>
<evidence type="ECO:0000256" key="11">
    <source>
        <dbReference type="ARBA" id="ARBA00022827"/>
    </source>
</evidence>
<dbReference type="EMBL" id="AP014546">
    <property type="protein sequence ID" value="BBB29559.1"/>
    <property type="molecule type" value="Genomic_DNA"/>
</dbReference>
<comment type="function">
    <text evidence="2 20">Cell wall formation.</text>
</comment>
<dbReference type="GO" id="GO:0005829">
    <property type="term" value="C:cytosol"/>
    <property type="evidence" value="ECO:0007669"/>
    <property type="project" value="TreeGrafter"/>
</dbReference>
<reference evidence="22 23" key="1">
    <citation type="journal article" date="2008" name="Int. J. Syst. Evol. Microbiol.">
        <title>Neptunomonas japonica sp. nov., an Osedax japonicus symbiont-like bacterium isolated from sediment adjacent to sperm whale carcasses off Kagoshima, Japan.</title>
        <authorList>
            <person name="Miyazaki M."/>
            <person name="Nogi Y."/>
            <person name="Fujiwara Y."/>
            <person name="Kawato M."/>
            <person name="Kubokawa K."/>
            <person name="Horikoshi K."/>
        </authorList>
    </citation>
    <scope>NUCLEOTIDE SEQUENCE [LARGE SCALE GENOMIC DNA]</scope>
    <source>
        <strain evidence="22 23">JAMM 1380</strain>
    </source>
</reference>
<evidence type="ECO:0000256" key="13">
    <source>
        <dbReference type="ARBA" id="ARBA00022960"/>
    </source>
</evidence>
<dbReference type="PANTHER" id="PTHR21071:SF4">
    <property type="entry name" value="UDP-N-ACETYLENOLPYRUVOYLGLUCOSAMINE REDUCTASE"/>
    <property type="match status" value="1"/>
</dbReference>
<feature type="active site" evidence="20">
    <location>
        <position position="344"/>
    </location>
</feature>
<evidence type="ECO:0000256" key="6">
    <source>
        <dbReference type="ARBA" id="ARBA00012518"/>
    </source>
</evidence>
<comment type="cofactor">
    <cofactor evidence="1 20">
        <name>FAD</name>
        <dbReference type="ChEBI" id="CHEBI:57692"/>
    </cofactor>
</comment>
<feature type="domain" description="FAD-binding PCMH-type" evidence="21">
    <location>
        <begin position="20"/>
        <end position="198"/>
    </location>
</feature>
<keyword evidence="11 20" id="KW-0274">FAD</keyword>
<feature type="active site" evidence="20">
    <location>
        <position position="175"/>
    </location>
</feature>
<dbReference type="GO" id="GO:0071555">
    <property type="term" value="P:cell wall organization"/>
    <property type="evidence" value="ECO:0007669"/>
    <property type="project" value="UniProtKB-KW"/>
</dbReference>
<dbReference type="InterPro" id="IPR016169">
    <property type="entry name" value="FAD-bd_PCMH_sub2"/>
</dbReference>
<dbReference type="Pfam" id="PF02873">
    <property type="entry name" value="MurB_C"/>
    <property type="match status" value="1"/>
</dbReference>
<keyword evidence="13 20" id="KW-0133">Cell shape</keyword>
<dbReference type="Gene3D" id="3.30.465.10">
    <property type="match status" value="1"/>
</dbReference>
<keyword evidence="16 20" id="KW-0131">Cell cycle</keyword>
<dbReference type="NCBIfam" id="TIGR00179">
    <property type="entry name" value="murB"/>
    <property type="match status" value="1"/>
</dbReference>
<dbReference type="SUPFAM" id="SSF56194">
    <property type="entry name" value="Uridine diphospho-N-Acetylenolpyruvylglucosamine reductase, MurB, C-terminal domain"/>
    <property type="match status" value="1"/>
</dbReference>
<evidence type="ECO:0000256" key="5">
    <source>
        <dbReference type="ARBA" id="ARBA00010485"/>
    </source>
</evidence>
<dbReference type="GO" id="GO:0071949">
    <property type="term" value="F:FAD binding"/>
    <property type="evidence" value="ECO:0007669"/>
    <property type="project" value="InterPro"/>
</dbReference>
<dbReference type="GO" id="GO:0009252">
    <property type="term" value="P:peptidoglycan biosynthetic process"/>
    <property type="evidence" value="ECO:0007669"/>
    <property type="project" value="UniProtKB-UniRule"/>
</dbReference>
<dbReference type="NCBIfam" id="NF000755">
    <property type="entry name" value="PRK00046.1"/>
    <property type="match status" value="1"/>
</dbReference>
<evidence type="ECO:0000256" key="3">
    <source>
        <dbReference type="ARBA" id="ARBA00004496"/>
    </source>
</evidence>
<keyword evidence="12 20" id="KW-0521">NADP</keyword>
<evidence type="ECO:0000256" key="15">
    <source>
        <dbReference type="ARBA" id="ARBA00023002"/>
    </source>
</evidence>
<dbReference type="GO" id="GO:0008360">
    <property type="term" value="P:regulation of cell shape"/>
    <property type="evidence" value="ECO:0007669"/>
    <property type="project" value="UniProtKB-KW"/>
</dbReference>
<evidence type="ECO:0000256" key="1">
    <source>
        <dbReference type="ARBA" id="ARBA00001974"/>
    </source>
</evidence>
<comment type="subcellular location">
    <subcellularLocation>
        <location evidence="3 20">Cytoplasm</location>
    </subcellularLocation>
</comment>
<dbReference type="InterPro" id="IPR016167">
    <property type="entry name" value="FAD-bd_PCMH_sub1"/>
</dbReference>
<evidence type="ECO:0000256" key="9">
    <source>
        <dbReference type="ARBA" id="ARBA00022618"/>
    </source>
</evidence>
<evidence type="ECO:0000256" key="10">
    <source>
        <dbReference type="ARBA" id="ARBA00022630"/>
    </source>
</evidence>
<dbReference type="Gene3D" id="3.90.78.10">
    <property type="entry name" value="UDP-N-acetylenolpyruvoylglucosamine reductase, C-terminal domain"/>
    <property type="match status" value="1"/>
</dbReference>
<dbReference type="InterPro" id="IPR036318">
    <property type="entry name" value="FAD-bd_PCMH-like_sf"/>
</dbReference>
<dbReference type="HAMAP" id="MF_00037">
    <property type="entry name" value="MurB"/>
    <property type="match status" value="1"/>
</dbReference>
<keyword evidence="8 20" id="KW-0963">Cytoplasm</keyword>
<dbReference type="PROSITE" id="PS51387">
    <property type="entry name" value="FAD_PCMH"/>
    <property type="match status" value="1"/>
</dbReference>
<dbReference type="InterPro" id="IPR016166">
    <property type="entry name" value="FAD-bd_PCMH"/>
</dbReference>
<evidence type="ECO:0000256" key="8">
    <source>
        <dbReference type="ARBA" id="ARBA00022490"/>
    </source>
</evidence>
<comment type="catalytic activity">
    <reaction evidence="19 20">
        <text>UDP-N-acetyl-alpha-D-muramate + NADP(+) = UDP-N-acetyl-3-O-(1-carboxyvinyl)-alpha-D-glucosamine + NADPH + H(+)</text>
        <dbReference type="Rhea" id="RHEA:12248"/>
        <dbReference type="ChEBI" id="CHEBI:15378"/>
        <dbReference type="ChEBI" id="CHEBI:57783"/>
        <dbReference type="ChEBI" id="CHEBI:58349"/>
        <dbReference type="ChEBI" id="CHEBI:68483"/>
        <dbReference type="ChEBI" id="CHEBI:70757"/>
        <dbReference type="EC" id="1.3.1.98"/>
    </reaction>
</comment>
<dbReference type="UniPathway" id="UPA00219"/>
<protein>
    <recommendedName>
        <fullName evidence="7 20">UDP-N-acetylenolpyruvoylglucosamine reductase</fullName>
        <ecNumber evidence="6 20">1.3.1.98</ecNumber>
    </recommendedName>
    <alternativeName>
        <fullName evidence="18 20">UDP-N-acetylmuramate dehydrogenase</fullName>
    </alternativeName>
</protein>
<dbReference type="Proteomes" id="UP000595332">
    <property type="component" value="Chromosome"/>
</dbReference>
<keyword evidence="14 20" id="KW-0573">Peptidoglycan synthesis</keyword>
<dbReference type="AlphaFoldDB" id="A0A7R6PBQ6"/>
<evidence type="ECO:0000256" key="16">
    <source>
        <dbReference type="ARBA" id="ARBA00023306"/>
    </source>
</evidence>
<dbReference type="GO" id="GO:0008762">
    <property type="term" value="F:UDP-N-acetylmuramate dehydrogenase activity"/>
    <property type="evidence" value="ECO:0007669"/>
    <property type="project" value="UniProtKB-UniRule"/>
</dbReference>
<evidence type="ECO:0000256" key="2">
    <source>
        <dbReference type="ARBA" id="ARBA00003921"/>
    </source>
</evidence>
<gene>
    <name evidence="20 22" type="primary">murB</name>
    <name evidence="22" type="ORF">NEJAP_1607</name>
</gene>
<evidence type="ECO:0000256" key="19">
    <source>
        <dbReference type="ARBA" id="ARBA00048914"/>
    </source>
</evidence>
<evidence type="ECO:0000259" key="21">
    <source>
        <dbReference type="PROSITE" id="PS51387"/>
    </source>
</evidence>
<comment type="pathway">
    <text evidence="4 20">Cell wall biogenesis; peptidoglycan biosynthesis.</text>
</comment>
<keyword evidence="10 20" id="KW-0285">Flavoprotein</keyword>
<keyword evidence="15 20" id="KW-0560">Oxidoreductase</keyword>
<dbReference type="KEGG" id="njp:NEJAP_1607"/>
<feature type="active site" description="Proton donor" evidence="20">
    <location>
        <position position="248"/>
    </location>
</feature>
<dbReference type="RefSeq" id="WP_201350168.1">
    <property type="nucleotide sequence ID" value="NZ_AP014546.1"/>
</dbReference>
<keyword evidence="23" id="KW-1185">Reference proteome</keyword>
<evidence type="ECO:0000256" key="12">
    <source>
        <dbReference type="ARBA" id="ARBA00022857"/>
    </source>
</evidence>
<comment type="similarity">
    <text evidence="5 20">Belongs to the MurB family.</text>
</comment>
<keyword evidence="9 20" id="KW-0132">Cell division</keyword>
<name>A0A7R6PBQ6_9GAMM</name>
<evidence type="ECO:0000256" key="18">
    <source>
        <dbReference type="ARBA" id="ARBA00031026"/>
    </source>
</evidence>
<sequence>MSIEQKLQKNYSLQTSNTLGFSAFAEYFLAVRSEAELVAAIDYAQQNDLAVRVLGGGSNVLMAPQIDGLVIRIDIMGKKVLHEGVANRALATEVVDIVVGGGENWHETVEWSVAQSLSGMETMALIPGRVGAAPVQNIGAYGQEMKDIVFKVRAYQLETGRFVELFNDDCGFAYRDSVFKQSPGQFIITEVVLRLSCHQDESIRYAALQSYFRDQGISQPDIKQIFNAVCAVRRSKLPDPELLGNAGSFFKNPVITQTQFDQLKLQWPGLVAYPENKGFMKLAAGWLIDQCDWKGKRVGHVGVYEKQALVLVHFGGGDRTELLALASDIQASVLATFSVELEMEPQLFPFV</sequence>
<dbReference type="InterPro" id="IPR036635">
    <property type="entry name" value="MurB_C_sf"/>
</dbReference>
<dbReference type="Gene3D" id="3.30.43.10">
    <property type="entry name" value="Uridine Diphospho-n-acetylenolpyruvylglucosamine Reductase, domain 2"/>
    <property type="match status" value="1"/>
</dbReference>
<evidence type="ECO:0000313" key="22">
    <source>
        <dbReference type="EMBL" id="BBB29559.1"/>
    </source>
</evidence>
<dbReference type="Pfam" id="PF01565">
    <property type="entry name" value="FAD_binding_4"/>
    <property type="match status" value="1"/>
</dbReference>
<dbReference type="InterPro" id="IPR003170">
    <property type="entry name" value="MurB"/>
</dbReference>
<evidence type="ECO:0000256" key="17">
    <source>
        <dbReference type="ARBA" id="ARBA00023316"/>
    </source>
</evidence>
<evidence type="ECO:0000256" key="14">
    <source>
        <dbReference type="ARBA" id="ARBA00022984"/>
    </source>
</evidence>